<sequence>MFTDSDLQSLARELASVPGVAGVALGGSRARGTHRPDSDVDLGVYVRPDLDRAELSAVATRWSDAETVIGEAGSWGLWVDSGAWLKVDGTSVDLILRDVQRVTDQCRRAVRGQFAFHHQPGHPLGFLDIAYAGEVALCVPVADSSGLLRSLAQSLSPYPAALRRSILHSLWQVDFLLDGAGKSVDLDDVGYVTLCTTHAVMLLAHGWHAAAGQWVVNEKGLIPAVSRLSIDTHDFSKRAATLLGAIGATRAQMRQSIDQARQLPRPDLERDAG</sequence>
<evidence type="ECO:0000313" key="3">
    <source>
        <dbReference type="Proteomes" id="UP001500326"/>
    </source>
</evidence>
<reference evidence="2 3" key="1">
    <citation type="journal article" date="2019" name="Int. J. Syst. Evol. Microbiol.">
        <title>The Global Catalogue of Microorganisms (GCM) 10K type strain sequencing project: providing services to taxonomists for standard genome sequencing and annotation.</title>
        <authorList>
            <consortium name="The Broad Institute Genomics Platform"/>
            <consortium name="The Broad Institute Genome Sequencing Center for Infectious Disease"/>
            <person name="Wu L."/>
            <person name="Ma J."/>
        </authorList>
    </citation>
    <scope>NUCLEOTIDE SEQUENCE [LARGE SCALE GENOMIC DNA]</scope>
    <source>
        <strain evidence="2 3">JCM 14902</strain>
    </source>
</reference>
<evidence type="ECO:0000259" key="1">
    <source>
        <dbReference type="Pfam" id="PF01909"/>
    </source>
</evidence>
<dbReference type="CDD" id="cd05403">
    <property type="entry name" value="NT_KNTase_like"/>
    <property type="match status" value="1"/>
</dbReference>
<dbReference type="Pfam" id="PF01909">
    <property type="entry name" value="NTP_transf_2"/>
    <property type="match status" value="1"/>
</dbReference>
<organism evidence="2 3">
    <name type="scientific">Microbacterium pumilum</name>
    <dbReference type="NCBI Taxonomy" id="344165"/>
    <lineage>
        <taxon>Bacteria</taxon>
        <taxon>Bacillati</taxon>
        <taxon>Actinomycetota</taxon>
        <taxon>Actinomycetes</taxon>
        <taxon>Micrococcales</taxon>
        <taxon>Microbacteriaceae</taxon>
        <taxon>Microbacterium</taxon>
    </lineage>
</organism>
<protein>
    <submittedName>
        <fullName evidence="2">Nucleotidyltransferase domain-containing protein</fullName>
    </submittedName>
</protein>
<name>A0ABN2RVW0_9MICO</name>
<dbReference type="InterPro" id="IPR002934">
    <property type="entry name" value="Polymerase_NTP_transf_dom"/>
</dbReference>
<dbReference type="SUPFAM" id="SSF81301">
    <property type="entry name" value="Nucleotidyltransferase"/>
    <property type="match status" value="1"/>
</dbReference>
<feature type="domain" description="Polymerase nucleotidyl transferase" evidence="1">
    <location>
        <begin position="10"/>
        <end position="95"/>
    </location>
</feature>
<dbReference type="Proteomes" id="UP001500326">
    <property type="component" value="Unassembled WGS sequence"/>
</dbReference>
<dbReference type="RefSeq" id="WP_344058379.1">
    <property type="nucleotide sequence ID" value="NZ_BAAAOH010000001.1"/>
</dbReference>
<dbReference type="EMBL" id="BAAAOH010000001">
    <property type="protein sequence ID" value="GAA1975856.1"/>
    <property type="molecule type" value="Genomic_DNA"/>
</dbReference>
<gene>
    <name evidence="2" type="ORF">GCM10009777_05980</name>
</gene>
<evidence type="ECO:0000313" key="2">
    <source>
        <dbReference type="EMBL" id="GAA1975856.1"/>
    </source>
</evidence>
<proteinExistence type="predicted"/>
<keyword evidence="3" id="KW-1185">Reference proteome</keyword>
<dbReference type="InterPro" id="IPR043519">
    <property type="entry name" value="NT_sf"/>
</dbReference>
<accession>A0ABN2RVW0</accession>
<comment type="caution">
    <text evidence="2">The sequence shown here is derived from an EMBL/GenBank/DDBJ whole genome shotgun (WGS) entry which is preliminary data.</text>
</comment>
<dbReference type="Gene3D" id="3.30.460.10">
    <property type="entry name" value="Beta Polymerase, domain 2"/>
    <property type="match status" value="1"/>
</dbReference>